<evidence type="ECO:0000313" key="3">
    <source>
        <dbReference type="EMBL" id="PSB24426.1"/>
    </source>
</evidence>
<keyword evidence="1" id="KW-0812">Transmembrane</keyword>
<evidence type="ECO:0000313" key="4">
    <source>
        <dbReference type="Proteomes" id="UP000239576"/>
    </source>
</evidence>
<name>A0A2T1DV84_9CYAN</name>
<dbReference type="SUPFAM" id="SSF53474">
    <property type="entry name" value="alpha/beta-Hydrolases"/>
    <property type="match status" value="1"/>
</dbReference>
<dbReference type="PANTHER" id="PTHR37017">
    <property type="entry name" value="AB HYDROLASE-1 DOMAIN-CONTAINING PROTEIN-RELATED"/>
    <property type="match status" value="1"/>
</dbReference>
<keyword evidence="1" id="KW-1133">Transmembrane helix</keyword>
<comment type="caution">
    <text evidence="3">The sequence shown here is derived from an EMBL/GenBank/DDBJ whole genome shotgun (WGS) entry which is preliminary data.</text>
</comment>
<keyword evidence="3" id="KW-0378">Hydrolase</keyword>
<evidence type="ECO:0000256" key="1">
    <source>
        <dbReference type="SAM" id="Phobius"/>
    </source>
</evidence>
<dbReference type="AlphaFoldDB" id="A0A2T1DV84"/>
<dbReference type="EMBL" id="PVWK01000145">
    <property type="protein sequence ID" value="PSB24426.1"/>
    <property type="molecule type" value="Genomic_DNA"/>
</dbReference>
<dbReference type="GO" id="GO:0016787">
    <property type="term" value="F:hydrolase activity"/>
    <property type="evidence" value="ECO:0007669"/>
    <property type="project" value="UniProtKB-KW"/>
</dbReference>
<keyword evidence="4" id="KW-1185">Reference proteome</keyword>
<gene>
    <name evidence="3" type="ORF">C7B82_27120</name>
</gene>
<dbReference type="Proteomes" id="UP000239576">
    <property type="component" value="Unassembled WGS sequence"/>
</dbReference>
<dbReference type="OrthoDB" id="9112061at2"/>
<evidence type="ECO:0000259" key="2">
    <source>
        <dbReference type="Pfam" id="PF12697"/>
    </source>
</evidence>
<sequence length="273" mass="28556">MNTLTRRNGIRLFLIAALSFGIIMITSLGTLMNPASAQDGKPTIVLVHGAFAESASWNGVLTRLITKGYPTIAAANPLRGVKSDADYIASILKSIEGPIVLVGHSYGGSVITNAVNGNQNVKALVYVAGFAPDTGETATELTGRYPGSSLVPTLAPPVALPNGGKDFYIQQSKFHAQFAADVPVADAKLMASTQRPATDVAFNEASGAPAWKSTPSWFIYGSRDLNIPAAAHAFMAKRANSKETIAVKGASHVVMLSHPDAVATLIEHAATTK</sequence>
<reference evidence="4" key="1">
    <citation type="submission" date="2018-02" db="EMBL/GenBank/DDBJ databases">
        <authorList>
            <person name="Moore K."/>
            <person name="Momper L."/>
        </authorList>
    </citation>
    <scope>NUCLEOTIDE SEQUENCE [LARGE SCALE GENOMIC DNA]</scope>
    <source>
        <strain evidence="4">ULC18</strain>
    </source>
</reference>
<reference evidence="3 4" key="2">
    <citation type="submission" date="2018-03" db="EMBL/GenBank/DDBJ databases">
        <title>The ancient ancestry and fast evolution of plastids.</title>
        <authorList>
            <person name="Moore K.R."/>
            <person name="Magnabosco C."/>
            <person name="Momper L."/>
            <person name="Gold D.A."/>
            <person name="Bosak T."/>
            <person name="Fournier G.P."/>
        </authorList>
    </citation>
    <scope>NUCLEOTIDE SEQUENCE [LARGE SCALE GENOMIC DNA]</scope>
    <source>
        <strain evidence="3 4">ULC18</strain>
    </source>
</reference>
<dbReference type="InterPro" id="IPR052897">
    <property type="entry name" value="Sec-Metab_Biosynth_Hydrolase"/>
</dbReference>
<feature type="domain" description="AB hydrolase-1" evidence="2">
    <location>
        <begin position="44"/>
        <end position="264"/>
    </location>
</feature>
<dbReference type="InterPro" id="IPR029058">
    <property type="entry name" value="AB_hydrolase_fold"/>
</dbReference>
<keyword evidence="1" id="KW-0472">Membrane</keyword>
<organism evidence="3 4">
    <name type="scientific">Stenomitos frigidus ULC18</name>
    <dbReference type="NCBI Taxonomy" id="2107698"/>
    <lineage>
        <taxon>Bacteria</taxon>
        <taxon>Bacillati</taxon>
        <taxon>Cyanobacteriota</taxon>
        <taxon>Cyanophyceae</taxon>
        <taxon>Leptolyngbyales</taxon>
        <taxon>Leptolyngbyaceae</taxon>
        <taxon>Stenomitos</taxon>
    </lineage>
</organism>
<dbReference type="Gene3D" id="3.40.50.1820">
    <property type="entry name" value="alpha/beta hydrolase"/>
    <property type="match status" value="1"/>
</dbReference>
<dbReference type="PANTHER" id="PTHR37017:SF11">
    <property type="entry name" value="ESTERASE_LIPASE_THIOESTERASE DOMAIN-CONTAINING PROTEIN"/>
    <property type="match status" value="1"/>
</dbReference>
<accession>A0A2T1DV84</accession>
<dbReference type="InterPro" id="IPR000073">
    <property type="entry name" value="AB_hydrolase_1"/>
</dbReference>
<proteinExistence type="predicted"/>
<dbReference type="Pfam" id="PF12697">
    <property type="entry name" value="Abhydrolase_6"/>
    <property type="match status" value="1"/>
</dbReference>
<feature type="transmembrane region" description="Helical" evidence="1">
    <location>
        <begin position="12"/>
        <end position="32"/>
    </location>
</feature>
<protein>
    <submittedName>
        <fullName evidence="3">Alpha/beta hydrolase</fullName>
    </submittedName>
</protein>